<organism evidence="2 3">
    <name type="scientific">Diaporthe vaccinii</name>
    <dbReference type="NCBI Taxonomy" id="105482"/>
    <lineage>
        <taxon>Eukaryota</taxon>
        <taxon>Fungi</taxon>
        <taxon>Dikarya</taxon>
        <taxon>Ascomycota</taxon>
        <taxon>Pezizomycotina</taxon>
        <taxon>Sordariomycetes</taxon>
        <taxon>Sordariomycetidae</taxon>
        <taxon>Diaporthales</taxon>
        <taxon>Diaporthaceae</taxon>
        <taxon>Diaporthe</taxon>
        <taxon>Diaporthe eres species complex</taxon>
    </lineage>
</organism>
<proteinExistence type="predicted"/>
<accession>A0ABR4F4Z6</accession>
<evidence type="ECO:0000313" key="2">
    <source>
        <dbReference type="EMBL" id="KAL2289771.1"/>
    </source>
</evidence>
<sequence length="84" mass="9293">MAQAHLISREPPHRRLLYIRLRPRALSAPGPSLLLSPPPSHSLSLATTLTLESISFVNQLSTRLRNNSSHNSNPTTYKVTLPSL</sequence>
<feature type="region of interest" description="Disordered" evidence="1">
    <location>
        <begin position="65"/>
        <end position="84"/>
    </location>
</feature>
<dbReference type="Proteomes" id="UP001600888">
    <property type="component" value="Unassembled WGS sequence"/>
</dbReference>
<protein>
    <submittedName>
        <fullName evidence="2">Uncharacterized protein</fullName>
    </submittedName>
</protein>
<keyword evidence="3" id="KW-1185">Reference proteome</keyword>
<comment type="caution">
    <text evidence="2">The sequence shown here is derived from an EMBL/GenBank/DDBJ whole genome shotgun (WGS) entry which is preliminary data.</text>
</comment>
<evidence type="ECO:0000313" key="3">
    <source>
        <dbReference type="Proteomes" id="UP001600888"/>
    </source>
</evidence>
<name>A0ABR4F4Z6_9PEZI</name>
<reference evidence="2 3" key="1">
    <citation type="submission" date="2024-03" db="EMBL/GenBank/DDBJ databases">
        <title>A high-quality draft genome sequence of Diaporthe vaccinii, a causative agent of upright dieback and viscid rot disease in cranberry plants.</title>
        <authorList>
            <person name="Sarrasin M."/>
            <person name="Lang B.F."/>
            <person name="Burger G."/>
        </authorList>
    </citation>
    <scope>NUCLEOTIDE SEQUENCE [LARGE SCALE GENOMIC DNA]</scope>
    <source>
        <strain evidence="2 3">IS7</strain>
    </source>
</reference>
<gene>
    <name evidence="2" type="ORF">FJTKL_01090</name>
</gene>
<evidence type="ECO:0000256" key="1">
    <source>
        <dbReference type="SAM" id="MobiDB-lite"/>
    </source>
</evidence>
<dbReference type="EMBL" id="JBAWTH010000011">
    <property type="protein sequence ID" value="KAL2289771.1"/>
    <property type="molecule type" value="Genomic_DNA"/>
</dbReference>